<evidence type="ECO:0000256" key="1">
    <source>
        <dbReference type="SAM" id="SignalP"/>
    </source>
</evidence>
<dbReference type="Gene3D" id="1.10.575.10">
    <property type="entry name" value="P1 Nuclease"/>
    <property type="match status" value="1"/>
</dbReference>
<dbReference type="InterPro" id="IPR008947">
    <property type="entry name" value="PLipase_C/P1_nuclease_dom_sf"/>
</dbReference>
<name>A0ABW7H4M0_9BURK</name>
<feature type="signal peptide" evidence="1">
    <location>
        <begin position="1"/>
        <end position="28"/>
    </location>
</feature>
<feature type="chain" id="PRO_5047149243" description="Phospholipase" evidence="1">
    <location>
        <begin position="29"/>
        <end position="453"/>
    </location>
</feature>
<keyword evidence="1" id="KW-0732">Signal</keyword>
<evidence type="ECO:0008006" key="4">
    <source>
        <dbReference type="Google" id="ProtNLM"/>
    </source>
</evidence>
<protein>
    <recommendedName>
        <fullName evidence="4">Phospholipase</fullName>
    </recommendedName>
</protein>
<sequence>MRPFAFPAACTAACTAALLAAIPAAAWAWGNHTPMCYRAFERMPEVAGAAPVKAEPLADFLRAQEGAIAKVLDAQEAWAREHLKHHAARPEALRWVASPGASDAERRAAFLKAARLSPQSRLALYLQLDPREPESGRPALDAVAVSSAPPSKGGTQRFVALQAGQAVSPLAVLASACDEPDYGHDLNLFDDNPGHPAYGFGKQPFGNPAVAVGSQAPFHMGFFHQGPVFNTLAPSFARTFTELRVQHYSALAVLAWQTGHAYWGWRFAGMALHHVEDLTQPYHASAAPGASLGTMMWVNLKAQLGAPADRQGLVVLQGNRHFVLEQFQTRWILESARQRRDGPLEVALRDLAQDGRYPPWSPSYVREVVAAQAHAAGPETDAAVVVGAPARFVSDPNFDFAANEAQLGPELARDLQSQRDGLHRVIADLLGHFGAHSRNALRGMLRQVSQPVR</sequence>
<accession>A0ABW7H4M0</accession>
<comment type="caution">
    <text evidence="2">The sequence shown here is derived from an EMBL/GenBank/DDBJ whole genome shotgun (WGS) entry which is preliminary data.</text>
</comment>
<keyword evidence="3" id="KW-1185">Reference proteome</keyword>
<dbReference type="Proteomes" id="UP001606303">
    <property type="component" value="Unassembled WGS sequence"/>
</dbReference>
<reference evidence="2 3" key="1">
    <citation type="submission" date="2024-08" db="EMBL/GenBank/DDBJ databases">
        <authorList>
            <person name="Lu H."/>
        </authorList>
    </citation>
    <scope>NUCLEOTIDE SEQUENCE [LARGE SCALE GENOMIC DNA]</scope>
    <source>
        <strain evidence="2 3">BYS87W</strain>
    </source>
</reference>
<dbReference type="EMBL" id="JBIGIB010000007">
    <property type="protein sequence ID" value="MFG6469180.1"/>
    <property type="molecule type" value="Genomic_DNA"/>
</dbReference>
<dbReference type="RefSeq" id="WP_394387530.1">
    <property type="nucleotide sequence ID" value="NZ_JBIGIB010000007.1"/>
</dbReference>
<organism evidence="2 3">
    <name type="scientific">Pelomonas baiyunensis</name>
    <dbReference type="NCBI Taxonomy" id="3299026"/>
    <lineage>
        <taxon>Bacteria</taxon>
        <taxon>Pseudomonadati</taxon>
        <taxon>Pseudomonadota</taxon>
        <taxon>Betaproteobacteria</taxon>
        <taxon>Burkholderiales</taxon>
        <taxon>Sphaerotilaceae</taxon>
        <taxon>Roseateles</taxon>
    </lineage>
</organism>
<evidence type="ECO:0000313" key="3">
    <source>
        <dbReference type="Proteomes" id="UP001606303"/>
    </source>
</evidence>
<evidence type="ECO:0000313" key="2">
    <source>
        <dbReference type="EMBL" id="MFG6469180.1"/>
    </source>
</evidence>
<gene>
    <name evidence="2" type="ORF">ACG01O_21360</name>
</gene>
<dbReference type="SUPFAM" id="SSF48537">
    <property type="entry name" value="Phospholipase C/P1 nuclease"/>
    <property type="match status" value="1"/>
</dbReference>
<proteinExistence type="predicted"/>